<dbReference type="Proteomes" id="UP000049578">
    <property type="component" value="Unassembled WGS sequence"/>
</dbReference>
<gene>
    <name evidence="5" type="ORF">AKK44_04975</name>
</gene>
<protein>
    <submittedName>
        <fullName evidence="5">Histidine triad protein</fullName>
    </submittedName>
</protein>
<dbReference type="InterPro" id="IPR039384">
    <property type="entry name" value="HINT"/>
</dbReference>
<dbReference type="InterPro" id="IPR036265">
    <property type="entry name" value="HIT-like_sf"/>
</dbReference>
<dbReference type="PANTHER" id="PTHR46648:SF1">
    <property type="entry name" value="ADENOSINE 5'-MONOPHOSPHORAMIDASE HNT1"/>
    <property type="match status" value="1"/>
</dbReference>
<proteinExistence type="predicted"/>
<evidence type="ECO:0000256" key="1">
    <source>
        <dbReference type="PIRSR" id="PIRSR601310-1"/>
    </source>
</evidence>
<name>A0A0P6SLJ2_9STRE</name>
<dbReference type="GO" id="GO:0003824">
    <property type="term" value="F:catalytic activity"/>
    <property type="evidence" value="ECO:0007669"/>
    <property type="project" value="InterPro"/>
</dbReference>
<dbReference type="CDD" id="cd01277">
    <property type="entry name" value="HINT_subgroup"/>
    <property type="match status" value="1"/>
</dbReference>
<dbReference type="Pfam" id="PF01230">
    <property type="entry name" value="HIT"/>
    <property type="match status" value="1"/>
</dbReference>
<comment type="caution">
    <text evidence="5">The sequence shown here is derived from an EMBL/GenBank/DDBJ whole genome shotgun (WGS) entry which is preliminary data.</text>
</comment>
<feature type="active site" description="Tele-AMP-histidine intermediate" evidence="1">
    <location>
        <position position="99"/>
    </location>
</feature>
<keyword evidence="6" id="KW-1185">Reference proteome</keyword>
<dbReference type="InterPro" id="IPR011146">
    <property type="entry name" value="HIT-like"/>
</dbReference>
<accession>A0A0P6SLJ2</accession>
<dbReference type="PRINTS" id="PR00332">
    <property type="entry name" value="HISTRIAD"/>
</dbReference>
<evidence type="ECO:0000313" key="6">
    <source>
        <dbReference type="Proteomes" id="UP000049578"/>
    </source>
</evidence>
<dbReference type="FunFam" id="3.30.428.10:FF:000014">
    <property type="entry name" value="Putative histidine triad (HIT) protein"/>
    <property type="match status" value="1"/>
</dbReference>
<organism evidence="5 6">
    <name type="scientific">Streptococcus phocae</name>
    <dbReference type="NCBI Taxonomy" id="119224"/>
    <lineage>
        <taxon>Bacteria</taxon>
        <taxon>Bacillati</taxon>
        <taxon>Bacillota</taxon>
        <taxon>Bacilli</taxon>
        <taxon>Lactobacillales</taxon>
        <taxon>Streptococcaceae</taxon>
        <taxon>Streptococcus</taxon>
    </lineage>
</organism>
<dbReference type="GO" id="GO:0009117">
    <property type="term" value="P:nucleotide metabolic process"/>
    <property type="evidence" value="ECO:0007669"/>
    <property type="project" value="TreeGrafter"/>
</dbReference>
<dbReference type="PATRIC" id="fig|119224.3.peg.531"/>
<dbReference type="PROSITE" id="PS51084">
    <property type="entry name" value="HIT_2"/>
    <property type="match status" value="1"/>
</dbReference>
<sequence length="139" mass="15239">MEKCIFCSIINGDIPSSKVYEDDDVLAFLDISQTTKGHTLLIPKQHVASVLEMDAELAQKTFSNLPKIARAVQKATGTTDMNIVNNTGELAGQTVFHAHIHLVPRYGKNDGLSITYQTHEPDFAALATLAQQISKEITE</sequence>
<dbReference type="Gene3D" id="3.30.428.10">
    <property type="entry name" value="HIT-like"/>
    <property type="match status" value="1"/>
</dbReference>
<dbReference type="SUPFAM" id="SSF54197">
    <property type="entry name" value="HIT-like"/>
    <property type="match status" value="1"/>
</dbReference>
<dbReference type="AlphaFoldDB" id="A0A0P6SLJ2"/>
<evidence type="ECO:0000313" key="5">
    <source>
        <dbReference type="EMBL" id="KPJ22368.1"/>
    </source>
</evidence>
<feature type="domain" description="HIT" evidence="4">
    <location>
        <begin position="5"/>
        <end position="113"/>
    </location>
</feature>
<reference evidence="5 6" key="1">
    <citation type="submission" date="2015-08" db="EMBL/GenBank/DDBJ databases">
        <title>Genome sequence of Streptococcus phocae subsp. phocae ATCC 51973T isolated from liver specimen obtained from seal.</title>
        <authorList>
            <person name="Avendano-Herrera R."/>
        </authorList>
    </citation>
    <scope>NUCLEOTIDE SEQUENCE [LARGE SCALE GENOMIC DNA]</scope>
    <source>
        <strain evidence="5 6">ATCC 51973</strain>
    </source>
</reference>
<evidence type="ECO:0000256" key="3">
    <source>
        <dbReference type="PROSITE-ProRule" id="PRU00464"/>
    </source>
</evidence>
<dbReference type="STRING" id="119224.AKK44_04975"/>
<dbReference type="PANTHER" id="PTHR46648">
    <property type="entry name" value="HIT FAMILY PROTEIN 1"/>
    <property type="match status" value="1"/>
</dbReference>
<dbReference type="RefSeq" id="WP_054278771.1">
    <property type="nucleotide sequence ID" value="NZ_LHQM01000017.1"/>
</dbReference>
<feature type="short sequence motif" description="Histidine triad motif" evidence="2 3">
    <location>
        <begin position="97"/>
        <end position="101"/>
    </location>
</feature>
<evidence type="ECO:0000256" key="2">
    <source>
        <dbReference type="PIRSR" id="PIRSR601310-3"/>
    </source>
</evidence>
<evidence type="ECO:0000259" key="4">
    <source>
        <dbReference type="PROSITE" id="PS51084"/>
    </source>
</evidence>
<dbReference type="InterPro" id="IPR001310">
    <property type="entry name" value="Histidine_triad_HIT"/>
</dbReference>
<dbReference type="EMBL" id="LHQM01000017">
    <property type="protein sequence ID" value="KPJ22368.1"/>
    <property type="molecule type" value="Genomic_DNA"/>
</dbReference>